<evidence type="ECO:0000313" key="3">
    <source>
        <dbReference type="EMBL" id="EKC55798.1"/>
    </source>
</evidence>
<comment type="caution">
    <text evidence="3">The sequence shown here is derived from an EMBL/GenBank/DDBJ whole genome shotgun (WGS) entry which is preliminary data.</text>
</comment>
<feature type="domain" description="Integrase SAM-like N-terminal" evidence="2">
    <location>
        <begin position="65"/>
        <end position="119"/>
    </location>
</feature>
<dbReference type="InterPro" id="IPR004107">
    <property type="entry name" value="Integrase_SAM-like_N"/>
</dbReference>
<dbReference type="GO" id="GO:0015074">
    <property type="term" value="P:DNA integration"/>
    <property type="evidence" value="ECO:0007669"/>
    <property type="project" value="InterPro"/>
</dbReference>
<evidence type="ECO:0000256" key="1">
    <source>
        <dbReference type="ARBA" id="ARBA00023125"/>
    </source>
</evidence>
<dbReference type="SUPFAM" id="SSF56349">
    <property type="entry name" value="DNA breaking-rejoining enzymes"/>
    <property type="match status" value="1"/>
</dbReference>
<organism evidence="3">
    <name type="scientific">human gut metagenome</name>
    <dbReference type="NCBI Taxonomy" id="408170"/>
    <lineage>
        <taxon>unclassified sequences</taxon>
        <taxon>metagenomes</taxon>
        <taxon>organismal metagenomes</taxon>
    </lineage>
</organism>
<keyword evidence="1" id="KW-0238">DNA-binding</keyword>
<sequence>MAGSIEKRGKNSYRLTVSEGFDLNGRPMIHRKTIHGTKKEAEVELAKFVTEVQNGLVIDGKSLKFSEFVEVWKRDYGSKELAPTTYKRYCRMLETRILPYFGHFYINEIRPTGIMKFYDLLEKDTQLVRKKGTMV</sequence>
<dbReference type="Gene3D" id="1.10.150.130">
    <property type="match status" value="1"/>
</dbReference>
<protein>
    <submittedName>
        <fullName evidence="3">DNA integration/recombination/inversion protein</fullName>
    </submittedName>
</protein>
<gene>
    <name evidence="3" type="ORF">OBE_11386</name>
</gene>
<name>K1SE24_9ZZZZ</name>
<accession>K1SE24</accession>
<dbReference type="InterPro" id="IPR010998">
    <property type="entry name" value="Integrase_recombinase_N"/>
</dbReference>
<dbReference type="AlphaFoldDB" id="K1SE24"/>
<dbReference type="GO" id="GO:0003677">
    <property type="term" value="F:DNA binding"/>
    <property type="evidence" value="ECO:0007669"/>
    <property type="project" value="UniProtKB-KW"/>
</dbReference>
<dbReference type="Pfam" id="PF14659">
    <property type="entry name" value="Phage_int_SAM_3"/>
    <property type="match status" value="1"/>
</dbReference>
<dbReference type="EMBL" id="AJWZ01007838">
    <property type="protein sequence ID" value="EKC55798.1"/>
    <property type="molecule type" value="Genomic_DNA"/>
</dbReference>
<dbReference type="InterPro" id="IPR011010">
    <property type="entry name" value="DNA_brk_join_enz"/>
</dbReference>
<reference evidence="3" key="1">
    <citation type="journal article" date="2013" name="Environ. Microbiol.">
        <title>Microbiota from the distal guts of lean and obese adolescents exhibit partial functional redundancy besides clear differences in community structure.</title>
        <authorList>
            <person name="Ferrer M."/>
            <person name="Ruiz A."/>
            <person name="Lanza F."/>
            <person name="Haange S.B."/>
            <person name="Oberbach A."/>
            <person name="Till H."/>
            <person name="Bargiela R."/>
            <person name="Campoy C."/>
            <person name="Segura M.T."/>
            <person name="Richter M."/>
            <person name="von Bergen M."/>
            <person name="Seifert J."/>
            <person name="Suarez A."/>
        </authorList>
    </citation>
    <scope>NUCLEOTIDE SEQUENCE</scope>
</reference>
<evidence type="ECO:0000259" key="2">
    <source>
        <dbReference type="Pfam" id="PF14659"/>
    </source>
</evidence>
<proteinExistence type="predicted"/>